<dbReference type="Gene3D" id="1.10.287.130">
    <property type="match status" value="1"/>
</dbReference>
<dbReference type="CDD" id="cd17546">
    <property type="entry name" value="REC_hyHK_CKI1_RcsC-like"/>
    <property type="match status" value="1"/>
</dbReference>
<evidence type="ECO:0000256" key="4">
    <source>
        <dbReference type="SAM" id="MobiDB-lite"/>
    </source>
</evidence>
<dbReference type="PANTHER" id="PTHR45339:SF1">
    <property type="entry name" value="HYBRID SIGNAL TRANSDUCTION HISTIDINE KINASE J"/>
    <property type="match status" value="1"/>
</dbReference>
<dbReference type="Gene3D" id="3.30.565.10">
    <property type="entry name" value="Histidine kinase-like ATPase, C-terminal domain"/>
    <property type="match status" value="1"/>
</dbReference>
<reference evidence="7" key="1">
    <citation type="submission" date="2021-01" db="EMBL/GenBank/DDBJ databases">
        <authorList>
            <person name="Corre E."/>
            <person name="Pelletier E."/>
            <person name="Niang G."/>
            <person name="Scheremetjew M."/>
            <person name="Finn R."/>
            <person name="Kale V."/>
            <person name="Holt S."/>
            <person name="Cochrane G."/>
            <person name="Meng A."/>
            <person name="Brown T."/>
            <person name="Cohen L."/>
        </authorList>
    </citation>
    <scope>NUCLEOTIDE SEQUENCE</scope>
    <source>
        <strain evidence="7">CCMP127</strain>
    </source>
</reference>
<dbReference type="SMART" id="SM00448">
    <property type="entry name" value="REC"/>
    <property type="match status" value="1"/>
</dbReference>
<feature type="domain" description="Response regulatory" evidence="6">
    <location>
        <begin position="461"/>
        <end position="582"/>
    </location>
</feature>
<evidence type="ECO:0000256" key="2">
    <source>
        <dbReference type="ARBA" id="ARBA00023012"/>
    </source>
</evidence>
<dbReference type="InterPro" id="IPR001789">
    <property type="entry name" value="Sig_transdc_resp-reg_receiver"/>
</dbReference>
<name>A0A7S3P773_9STRA</name>
<dbReference type="Gene3D" id="3.40.50.2300">
    <property type="match status" value="1"/>
</dbReference>
<dbReference type="InterPro" id="IPR036097">
    <property type="entry name" value="HisK_dim/P_sf"/>
</dbReference>
<dbReference type="AlphaFoldDB" id="A0A7S3P773"/>
<dbReference type="GO" id="GO:0000155">
    <property type="term" value="F:phosphorelay sensor kinase activity"/>
    <property type="evidence" value="ECO:0007669"/>
    <property type="project" value="InterPro"/>
</dbReference>
<dbReference type="PANTHER" id="PTHR45339">
    <property type="entry name" value="HYBRID SIGNAL TRANSDUCTION HISTIDINE KINASE J"/>
    <property type="match status" value="1"/>
</dbReference>
<dbReference type="EMBL" id="HBIM01006993">
    <property type="protein sequence ID" value="CAE0408181.1"/>
    <property type="molecule type" value="Transcribed_RNA"/>
</dbReference>
<keyword evidence="1 3" id="KW-0597">Phosphoprotein</keyword>
<keyword evidence="2" id="KW-0902">Two-component regulatory system</keyword>
<evidence type="ECO:0000259" key="5">
    <source>
        <dbReference type="PROSITE" id="PS50109"/>
    </source>
</evidence>
<evidence type="ECO:0008006" key="8">
    <source>
        <dbReference type="Google" id="ProtNLM"/>
    </source>
</evidence>
<dbReference type="PRINTS" id="PR00344">
    <property type="entry name" value="BCTRLSENSOR"/>
</dbReference>
<dbReference type="FunFam" id="3.30.565.10:FF:000010">
    <property type="entry name" value="Sensor histidine kinase RcsC"/>
    <property type="match status" value="1"/>
</dbReference>
<feature type="modified residue" description="4-aspartylphosphate" evidence="3">
    <location>
        <position position="514"/>
    </location>
</feature>
<dbReference type="InterPro" id="IPR004358">
    <property type="entry name" value="Sig_transdc_His_kin-like_C"/>
</dbReference>
<protein>
    <recommendedName>
        <fullName evidence="8">Histidine kinase</fullName>
    </recommendedName>
</protein>
<dbReference type="SMART" id="SM00387">
    <property type="entry name" value="HATPase_c"/>
    <property type="match status" value="1"/>
</dbReference>
<feature type="domain" description="Histidine kinase" evidence="5">
    <location>
        <begin position="169"/>
        <end position="435"/>
    </location>
</feature>
<dbReference type="PROSITE" id="PS50110">
    <property type="entry name" value="RESPONSE_REGULATORY"/>
    <property type="match status" value="1"/>
</dbReference>
<dbReference type="Pfam" id="PF00512">
    <property type="entry name" value="HisKA"/>
    <property type="match status" value="1"/>
</dbReference>
<organism evidence="7">
    <name type="scientific">Amphora coffeiformis</name>
    <dbReference type="NCBI Taxonomy" id="265554"/>
    <lineage>
        <taxon>Eukaryota</taxon>
        <taxon>Sar</taxon>
        <taxon>Stramenopiles</taxon>
        <taxon>Ochrophyta</taxon>
        <taxon>Bacillariophyta</taxon>
        <taxon>Bacillariophyceae</taxon>
        <taxon>Bacillariophycidae</taxon>
        <taxon>Thalassiophysales</taxon>
        <taxon>Catenulaceae</taxon>
        <taxon>Amphora</taxon>
    </lineage>
</organism>
<proteinExistence type="predicted"/>
<dbReference type="InterPro" id="IPR003661">
    <property type="entry name" value="HisK_dim/P_dom"/>
</dbReference>
<dbReference type="InterPro" id="IPR003594">
    <property type="entry name" value="HATPase_dom"/>
</dbReference>
<dbReference type="PROSITE" id="PS50109">
    <property type="entry name" value="HIS_KIN"/>
    <property type="match status" value="1"/>
</dbReference>
<dbReference type="InterPro" id="IPR036890">
    <property type="entry name" value="HATPase_C_sf"/>
</dbReference>
<evidence type="ECO:0000259" key="6">
    <source>
        <dbReference type="PROSITE" id="PS50110"/>
    </source>
</evidence>
<dbReference type="SMART" id="SM00388">
    <property type="entry name" value="HisKA"/>
    <property type="match status" value="1"/>
</dbReference>
<feature type="region of interest" description="Disordered" evidence="4">
    <location>
        <begin position="332"/>
        <end position="356"/>
    </location>
</feature>
<evidence type="ECO:0000256" key="1">
    <source>
        <dbReference type="ARBA" id="ARBA00022553"/>
    </source>
</evidence>
<evidence type="ECO:0000313" key="7">
    <source>
        <dbReference type="EMBL" id="CAE0408181.1"/>
    </source>
</evidence>
<gene>
    <name evidence="7" type="ORF">ACOF00016_LOCUS5953</name>
</gene>
<dbReference type="InterPro" id="IPR005467">
    <property type="entry name" value="His_kinase_dom"/>
</dbReference>
<dbReference type="CDD" id="cd16922">
    <property type="entry name" value="HATPase_EvgS-ArcB-TorS-like"/>
    <property type="match status" value="1"/>
</dbReference>
<evidence type="ECO:0000256" key="3">
    <source>
        <dbReference type="PROSITE-ProRule" id="PRU00169"/>
    </source>
</evidence>
<feature type="compositionally biased region" description="Low complexity" evidence="4">
    <location>
        <begin position="340"/>
        <end position="351"/>
    </location>
</feature>
<dbReference type="CDD" id="cd00082">
    <property type="entry name" value="HisKA"/>
    <property type="match status" value="1"/>
</dbReference>
<sequence length="597" mass="65442">MPRRLTCIRFGEIIWAPIFTTKKMWACSFDASITRRKSNPSLAITVTNQTVIMMGKYSTRLNRTNNNNNNKAKNNKMESSNCFVRRFIDRDLGKQVFQKVVDTGEDCCFEAQQHSTRGPCWCSIKVRRTLDPVSEEPVMLYSARDISEVIKAKSEADQANMEKSEMLAVLSHEIRTPLHQVVGFIELLADEASSSSSPAAALETTTTKSTPMEQKDILRLLQTSTVSLMTIINDVLDYTKLEAGKMVMESIPFDLNAVCHGCLEVVAPIAERKGLCVTSHCVSHRHDDCGSGSGVMVMGDPNRVRQVILNLLSNAVKFTTAGSVALSWSLAKGPPERDNNGNVDKNSSNNNSHDDDKYLARVTVRDTGIGICSEQMTAIFKKYQQSDATIARQYGGTGLGLAICKTLAEAMGGRLEVQSQLGKGSEFCFEIPVTLAAMTTSAAPTTGGATVVDTTVVPGMNILVAEDNEMNQKLVKAMLKRSGHVPTIVGNGQEAIDEIFAHPNRGFYDLVLMDVQMPVLGGIEATEMIRNQGWNKEELPIIGLTASFQKTDLDYYLGVGMNDCLGKPVRMNALQDIVKKFSRHNAPAESNETNESS</sequence>
<dbReference type="SUPFAM" id="SSF47384">
    <property type="entry name" value="Homodimeric domain of signal transducing histidine kinase"/>
    <property type="match status" value="1"/>
</dbReference>
<dbReference type="InterPro" id="IPR011006">
    <property type="entry name" value="CheY-like_superfamily"/>
</dbReference>
<dbReference type="Pfam" id="PF02518">
    <property type="entry name" value="HATPase_c"/>
    <property type="match status" value="1"/>
</dbReference>
<dbReference type="SUPFAM" id="SSF55874">
    <property type="entry name" value="ATPase domain of HSP90 chaperone/DNA topoisomerase II/histidine kinase"/>
    <property type="match status" value="1"/>
</dbReference>
<dbReference type="SUPFAM" id="SSF52172">
    <property type="entry name" value="CheY-like"/>
    <property type="match status" value="1"/>
</dbReference>
<dbReference type="Pfam" id="PF00072">
    <property type="entry name" value="Response_reg"/>
    <property type="match status" value="1"/>
</dbReference>
<accession>A0A7S3P773</accession>